<keyword evidence="1" id="KW-0812">Transmembrane</keyword>
<feature type="transmembrane region" description="Helical" evidence="1">
    <location>
        <begin position="89"/>
        <end position="115"/>
    </location>
</feature>
<feature type="transmembrane region" description="Helical" evidence="1">
    <location>
        <begin position="233"/>
        <end position="251"/>
    </location>
</feature>
<organism evidence="2 3">
    <name type="scientific">Candidatus Microbacterium phytovorans</name>
    <dbReference type="NCBI Taxonomy" id="3121374"/>
    <lineage>
        <taxon>Bacteria</taxon>
        <taxon>Bacillati</taxon>
        <taxon>Actinomycetota</taxon>
        <taxon>Actinomycetes</taxon>
        <taxon>Micrococcales</taxon>
        <taxon>Microbacteriaceae</taxon>
        <taxon>Microbacterium</taxon>
    </lineage>
</organism>
<evidence type="ECO:0000313" key="2">
    <source>
        <dbReference type="EMBL" id="WEK14647.1"/>
    </source>
</evidence>
<dbReference type="AlphaFoldDB" id="A0AAJ6B4Q9"/>
<feature type="transmembrane region" description="Helical" evidence="1">
    <location>
        <begin position="446"/>
        <end position="468"/>
    </location>
</feature>
<feature type="transmembrane region" description="Helical" evidence="1">
    <location>
        <begin position="399"/>
        <end position="425"/>
    </location>
</feature>
<dbReference type="Proteomes" id="UP001213972">
    <property type="component" value="Chromosome"/>
</dbReference>
<protein>
    <recommendedName>
        <fullName evidence="4">ABC-2 type transport system permease protein</fullName>
    </recommendedName>
</protein>
<feature type="transmembrane region" description="Helical" evidence="1">
    <location>
        <begin position="28"/>
        <end position="46"/>
    </location>
</feature>
<feature type="transmembrane region" description="Helical" evidence="1">
    <location>
        <begin position="372"/>
        <end position="393"/>
    </location>
</feature>
<evidence type="ECO:0000313" key="3">
    <source>
        <dbReference type="Proteomes" id="UP001213972"/>
    </source>
</evidence>
<proteinExistence type="predicted"/>
<name>A0AAJ6B4Q9_9MICO</name>
<feature type="transmembrane region" description="Helical" evidence="1">
    <location>
        <begin position="58"/>
        <end position="77"/>
    </location>
</feature>
<gene>
    <name evidence="2" type="ORF">P0Y48_05445</name>
</gene>
<reference evidence="2" key="1">
    <citation type="submission" date="2023-03" db="EMBL/GenBank/DDBJ databases">
        <title>Andean soil-derived lignocellulolytic bacterial consortium as a source of novel taxa and putative plastic-active enzymes.</title>
        <authorList>
            <person name="Diaz-Garcia L."/>
            <person name="Chuvochina M."/>
            <person name="Feuerriegel G."/>
            <person name="Bunk B."/>
            <person name="Sproer C."/>
            <person name="Streit W.R."/>
            <person name="Rodriguez L.M."/>
            <person name="Overmann J."/>
            <person name="Jimenez D.J."/>
        </authorList>
    </citation>
    <scope>NUCLEOTIDE SEQUENCE</scope>
    <source>
        <strain evidence="2">MAG 4610</strain>
    </source>
</reference>
<accession>A0AAJ6B4Q9</accession>
<keyword evidence="1" id="KW-1133">Transmembrane helix</keyword>
<feature type="transmembrane region" description="Helical" evidence="1">
    <location>
        <begin position="171"/>
        <end position="191"/>
    </location>
</feature>
<feature type="transmembrane region" description="Helical" evidence="1">
    <location>
        <begin position="299"/>
        <end position="318"/>
    </location>
</feature>
<dbReference type="EMBL" id="CP119321">
    <property type="protein sequence ID" value="WEK14647.1"/>
    <property type="molecule type" value="Genomic_DNA"/>
</dbReference>
<feature type="transmembrane region" description="Helical" evidence="1">
    <location>
        <begin position="271"/>
        <end position="292"/>
    </location>
</feature>
<keyword evidence="1" id="KW-0472">Membrane</keyword>
<feature type="transmembrane region" description="Helical" evidence="1">
    <location>
        <begin position="324"/>
        <end position="343"/>
    </location>
</feature>
<evidence type="ECO:0000256" key="1">
    <source>
        <dbReference type="SAM" id="Phobius"/>
    </source>
</evidence>
<evidence type="ECO:0008006" key="4">
    <source>
        <dbReference type="Google" id="ProtNLM"/>
    </source>
</evidence>
<feature type="transmembrane region" description="Helical" evidence="1">
    <location>
        <begin position="203"/>
        <end position="221"/>
    </location>
</feature>
<feature type="transmembrane region" description="Helical" evidence="1">
    <location>
        <begin position="480"/>
        <end position="504"/>
    </location>
</feature>
<feature type="transmembrane region" description="Helical" evidence="1">
    <location>
        <begin position="135"/>
        <end position="159"/>
    </location>
</feature>
<sequence>MAAHVLRLRLDLLLGAFRGDSRHIAKTVGMLVALLVALGAVVWGVLRLRSAPEDVAEVVAIIGGAAVTVGFFATPLIGGPDDPLDPRRFAVFGVAPAPLAGSVLLASIVSAPVLSLSVVAAAMVGLWSGHGIPPAIGVLAAILGVITCALFGKVSAAVAGRVLRHRRSRELTGLFLLAVLVVVLPVVVFLASLEWEGDIPTQLVEAVDILALTPWGAAWALPWRAHAGSAGPVLAIALLTVLGLAGAWWGLVRWLLSTTERPLSTRAQRGLGWFAITPGTPAGAVAARSLIYWLRDPRYIVNFVIVPVSAVLTMVPLLVVGVPLSVAVLLPAPLIALFLGWVAHNDLAYDSTALWMHVAAAVRGSADRLGRLVPVTLIAVPLLAVAVPVTVGLHGRWAILPAMVGVCASLFLSGLGLSSLSSVLAPYPASRPGDGPFQQPQRTGGALSQAVVLLGSVALSLPALWWAWLALTDEDAFAWLAFWGGAGVGVLTLLVGMLLGGWFFDRRGGRLMEFAESA</sequence>